<dbReference type="AlphaFoldDB" id="A0A9E7FRG1"/>
<feature type="region of interest" description="Disordered" evidence="1">
    <location>
        <begin position="1"/>
        <end position="29"/>
    </location>
</feature>
<evidence type="ECO:0000313" key="2">
    <source>
        <dbReference type="EMBL" id="URD98628.1"/>
    </source>
</evidence>
<gene>
    <name evidence="2" type="ORF">MUK42_10667</name>
</gene>
<accession>A0A9E7FRG1</accession>
<name>A0A9E7FRG1_9LILI</name>
<reference evidence="2" key="1">
    <citation type="submission" date="2022-05" db="EMBL/GenBank/DDBJ databases">
        <title>The Musa troglodytarum L. genome provides insights into the mechanism of non-climacteric behaviour and enrichment of carotenoids.</title>
        <authorList>
            <person name="Wang J."/>
        </authorList>
    </citation>
    <scope>NUCLEOTIDE SEQUENCE</scope>
    <source>
        <tissue evidence="2">Leaf</tissue>
    </source>
</reference>
<dbReference type="EMBL" id="CP097506">
    <property type="protein sequence ID" value="URD98628.1"/>
    <property type="molecule type" value="Genomic_DNA"/>
</dbReference>
<dbReference type="Proteomes" id="UP001055439">
    <property type="component" value="Chromosome 4"/>
</dbReference>
<keyword evidence="3" id="KW-1185">Reference proteome</keyword>
<protein>
    <submittedName>
        <fullName evidence="2">Uncharacterized protein</fullName>
    </submittedName>
</protein>
<sequence>MRGSLRGPAPKDNVGGKVENSGSGEGRKGVAVNAYAGGEKDWAQRRAISALDAVGRRPPALPSSAAAPCSSLLLLLLQAIGRKKRRRVDPSFSAAKTEVWRALRAETEGDQAFSSTHLLKG</sequence>
<proteinExistence type="predicted"/>
<evidence type="ECO:0000313" key="3">
    <source>
        <dbReference type="Proteomes" id="UP001055439"/>
    </source>
</evidence>
<organism evidence="2 3">
    <name type="scientific">Musa troglodytarum</name>
    <name type="common">fe'i banana</name>
    <dbReference type="NCBI Taxonomy" id="320322"/>
    <lineage>
        <taxon>Eukaryota</taxon>
        <taxon>Viridiplantae</taxon>
        <taxon>Streptophyta</taxon>
        <taxon>Embryophyta</taxon>
        <taxon>Tracheophyta</taxon>
        <taxon>Spermatophyta</taxon>
        <taxon>Magnoliopsida</taxon>
        <taxon>Liliopsida</taxon>
        <taxon>Zingiberales</taxon>
        <taxon>Musaceae</taxon>
        <taxon>Musa</taxon>
    </lineage>
</organism>
<evidence type="ECO:0000256" key="1">
    <source>
        <dbReference type="SAM" id="MobiDB-lite"/>
    </source>
</evidence>